<dbReference type="Gramene" id="PVH37981">
    <property type="protein sequence ID" value="PVH37981"/>
    <property type="gene ID" value="PAHAL_5G142400"/>
</dbReference>
<feature type="region of interest" description="Disordered" evidence="1">
    <location>
        <begin position="59"/>
        <end position="104"/>
    </location>
</feature>
<organism evidence="2">
    <name type="scientific">Panicum hallii</name>
    <dbReference type="NCBI Taxonomy" id="206008"/>
    <lineage>
        <taxon>Eukaryota</taxon>
        <taxon>Viridiplantae</taxon>
        <taxon>Streptophyta</taxon>
        <taxon>Embryophyta</taxon>
        <taxon>Tracheophyta</taxon>
        <taxon>Spermatophyta</taxon>
        <taxon>Magnoliopsida</taxon>
        <taxon>Liliopsida</taxon>
        <taxon>Poales</taxon>
        <taxon>Poaceae</taxon>
        <taxon>PACMAD clade</taxon>
        <taxon>Panicoideae</taxon>
        <taxon>Panicodae</taxon>
        <taxon>Paniceae</taxon>
        <taxon>Panicinae</taxon>
        <taxon>Panicum</taxon>
        <taxon>Panicum sect. Panicum</taxon>
    </lineage>
</organism>
<feature type="compositionally biased region" description="Gly residues" evidence="1">
    <location>
        <begin position="29"/>
        <end position="44"/>
    </location>
</feature>
<gene>
    <name evidence="2" type="ORF">PAHAL_5G142400</name>
</gene>
<evidence type="ECO:0000313" key="2">
    <source>
        <dbReference type="EMBL" id="PVH37981.1"/>
    </source>
</evidence>
<dbReference type="AlphaFoldDB" id="A0A2T8IJY9"/>
<proteinExistence type="predicted"/>
<dbReference type="Proteomes" id="UP000243499">
    <property type="component" value="Chromosome 5"/>
</dbReference>
<dbReference type="EMBL" id="CM008050">
    <property type="protein sequence ID" value="PVH37981.1"/>
    <property type="molecule type" value="Genomic_DNA"/>
</dbReference>
<name>A0A2T8IJY9_9POAL</name>
<evidence type="ECO:0000256" key="1">
    <source>
        <dbReference type="SAM" id="MobiDB-lite"/>
    </source>
</evidence>
<reference evidence="2" key="1">
    <citation type="submission" date="2018-04" db="EMBL/GenBank/DDBJ databases">
        <title>WGS assembly of Panicum hallii.</title>
        <authorList>
            <person name="Lovell J."/>
            <person name="Jenkins J."/>
            <person name="Lowry D."/>
            <person name="Mamidi S."/>
            <person name="Sreedasyam A."/>
            <person name="Weng X."/>
            <person name="Barry K."/>
            <person name="Bonette J."/>
            <person name="Campitelli B."/>
            <person name="Daum C."/>
            <person name="Gordon S."/>
            <person name="Gould B."/>
            <person name="Lipzen A."/>
            <person name="Macqueen A."/>
            <person name="Palacio-Mejia J."/>
            <person name="Plott C."/>
            <person name="Shakirov E."/>
            <person name="Shu S."/>
            <person name="Yoshinaga Y."/>
            <person name="Zane M."/>
            <person name="Rokhsar D."/>
            <person name="Grimwood J."/>
            <person name="Schmutz J."/>
            <person name="Juenger T."/>
        </authorList>
    </citation>
    <scope>NUCLEOTIDE SEQUENCE [LARGE SCALE GENOMIC DNA]</scope>
    <source>
        <strain evidence="2">FIL2</strain>
    </source>
</reference>
<sequence>MWALCSASIFPSFVPSGRTRRPASDGWRQGSGGGAARRAPCGGGSEAVRFRRAVGRGRLEPRRRGVASHVRRPNERRQAARRKGGVVTRPVGAGGGGGEAEAAQPKPADVAAWVQLGPCGWRAASDQLVAGDARVCGQRPAAGPSAREQARLGRRAELEREALGQYKIAVGPTKLGKPCQQQDPRLCIRARTIV</sequence>
<accession>A0A2T8IJY9</accession>
<feature type="region of interest" description="Disordered" evidence="1">
    <location>
        <begin position="13"/>
        <end position="44"/>
    </location>
</feature>
<protein>
    <submittedName>
        <fullName evidence="2">Uncharacterized protein</fullName>
    </submittedName>
</protein>